<feature type="domain" description="DUF985" evidence="1">
    <location>
        <begin position="143"/>
        <end position="278"/>
    </location>
</feature>
<dbReference type="EMBL" id="QTTT01000001">
    <property type="protein sequence ID" value="REE98860.1"/>
    <property type="molecule type" value="Genomic_DNA"/>
</dbReference>
<dbReference type="PANTHER" id="PTHR33387:SF3">
    <property type="entry name" value="DUF985 DOMAIN-CONTAINING PROTEIN"/>
    <property type="match status" value="1"/>
</dbReference>
<evidence type="ECO:0000259" key="1">
    <source>
        <dbReference type="Pfam" id="PF06172"/>
    </source>
</evidence>
<dbReference type="Pfam" id="PF06172">
    <property type="entry name" value="Cupin_5"/>
    <property type="match status" value="1"/>
</dbReference>
<proteinExistence type="predicted"/>
<dbReference type="Gene3D" id="2.60.120.10">
    <property type="entry name" value="Jelly Rolls"/>
    <property type="match status" value="1"/>
</dbReference>
<evidence type="ECO:0000313" key="2">
    <source>
        <dbReference type="EMBL" id="REE98860.1"/>
    </source>
</evidence>
<dbReference type="InterPro" id="IPR014710">
    <property type="entry name" value="RmlC-like_jellyroll"/>
</dbReference>
<gene>
    <name evidence="2" type="ORF">DFJ69_4358</name>
</gene>
<dbReference type="PANTHER" id="PTHR33387">
    <property type="entry name" value="RMLC-LIKE JELLY ROLL FOLD PROTEIN"/>
    <property type="match status" value="1"/>
</dbReference>
<sequence>MKARRCLRRMDIRVNGHNRGAAAAVAPQVRQQRSSSVPGARPTTLDTVILLTTLRAWTGRTADRLDPGDEAAWVPGGDLDDALAVLNGARDVFGDAQLVALTLDPAPTGVPVPGAVDPRHVAEVRYARRGPDGRHTALLRRPEIAEALGLLPHPEGGWFRETWRAPARFTPAGYPGERASATGIYFLLPPGEESLWHAVRSDEVWLHHHGDPLVLELGGTGERPAPVERVVLGPDVLRGERPQALVPAGTWQAARPDGTRGTLVSCVVSPGFDFADFRV</sequence>
<dbReference type="CDD" id="cd06121">
    <property type="entry name" value="cupin_YML079wp"/>
    <property type="match status" value="1"/>
</dbReference>
<keyword evidence="3" id="KW-1185">Reference proteome</keyword>
<dbReference type="InterPro" id="IPR011051">
    <property type="entry name" value="RmlC_Cupin_sf"/>
</dbReference>
<name>A0A3D9SWG6_9ACTN</name>
<dbReference type="InterPro" id="IPR009327">
    <property type="entry name" value="Cupin_DUF985"/>
</dbReference>
<dbReference type="InterPro" id="IPR039935">
    <property type="entry name" value="YML079W-like"/>
</dbReference>
<dbReference type="AlphaFoldDB" id="A0A3D9SWG6"/>
<comment type="caution">
    <text evidence="2">The sequence shown here is derived from an EMBL/GenBank/DDBJ whole genome shotgun (WGS) entry which is preliminary data.</text>
</comment>
<dbReference type="Proteomes" id="UP000256661">
    <property type="component" value="Unassembled WGS sequence"/>
</dbReference>
<reference evidence="2 3" key="1">
    <citation type="submission" date="2018-08" db="EMBL/GenBank/DDBJ databases">
        <title>Sequencing the genomes of 1000 actinobacteria strains.</title>
        <authorList>
            <person name="Klenk H.-P."/>
        </authorList>
    </citation>
    <scope>NUCLEOTIDE SEQUENCE [LARGE SCALE GENOMIC DNA]</scope>
    <source>
        <strain evidence="2 3">DSM 43927</strain>
    </source>
</reference>
<organism evidence="2 3">
    <name type="scientific">Thermomonospora umbrina</name>
    <dbReference type="NCBI Taxonomy" id="111806"/>
    <lineage>
        <taxon>Bacteria</taxon>
        <taxon>Bacillati</taxon>
        <taxon>Actinomycetota</taxon>
        <taxon>Actinomycetes</taxon>
        <taxon>Streptosporangiales</taxon>
        <taxon>Thermomonosporaceae</taxon>
        <taxon>Thermomonospora</taxon>
    </lineage>
</organism>
<dbReference type="SUPFAM" id="SSF51182">
    <property type="entry name" value="RmlC-like cupins"/>
    <property type="match status" value="1"/>
</dbReference>
<protein>
    <submittedName>
        <fullName evidence="2">Putative cupin superfamily sugar epimerase</fullName>
    </submittedName>
</protein>
<accession>A0A3D9SWG6</accession>
<evidence type="ECO:0000313" key="3">
    <source>
        <dbReference type="Proteomes" id="UP000256661"/>
    </source>
</evidence>